<evidence type="ECO:0000313" key="1">
    <source>
        <dbReference type="EMBL" id="KAL3572351.1"/>
    </source>
</evidence>
<proteinExistence type="predicted"/>
<evidence type="ECO:0000313" key="2">
    <source>
        <dbReference type="Proteomes" id="UP000309997"/>
    </source>
</evidence>
<protein>
    <submittedName>
        <fullName evidence="1">Uncharacterized protein</fullName>
    </submittedName>
</protein>
<comment type="caution">
    <text evidence="1">The sequence shown here is derived from an EMBL/GenBank/DDBJ whole genome shotgun (WGS) entry which is preliminary data.</text>
</comment>
<dbReference type="EMBL" id="RCHU02000014">
    <property type="protein sequence ID" value="KAL3572351.1"/>
    <property type="molecule type" value="Genomic_DNA"/>
</dbReference>
<accession>A0ACC4B1G1</accession>
<gene>
    <name evidence="1" type="ORF">D5086_026255</name>
</gene>
<dbReference type="Proteomes" id="UP000309997">
    <property type="component" value="Unassembled WGS sequence"/>
</dbReference>
<name>A0ACC4B1G1_POPAL</name>
<organism evidence="1 2">
    <name type="scientific">Populus alba</name>
    <name type="common">White poplar</name>
    <dbReference type="NCBI Taxonomy" id="43335"/>
    <lineage>
        <taxon>Eukaryota</taxon>
        <taxon>Viridiplantae</taxon>
        <taxon>Streptophyta</taxon>
        <taxon>Embryophyta</taxon>
        <taxon>Tracheophyta</taxon>
        <taxon>Spermatophyta</taxon>
        <taxon>Magnoliopsida</taxon>
        <taxon>eudicotyledons</taxon>
        <taxon>Gunneridae</taxon>
        <taxon>Pentapetalae</taxon>
        <taxon>rosids</taxon>
        <taxon>fabids</taxon>
        <taxon>Malpighiales</taxon>
        <taxon>Salicaceae</taxon>
        <taxon>Saliceae</taxon>
        <taxon>Populus</taxon>
    </lineage>
</organism>
<reference evidence="1 2" key="1">
    <citation type="journal article" date="2024" name="Plant Biotechnol. J.">
        <title>Genome and CRISPR/Cas9 system of a widespread forest tree (Populus alba) in the world.</title>
        <authorList>
            <person name="Liu Y.J."/>
            <person name="Jiang P.F."/>
            <person name="Han X.M."/>
            <person name="Li X.Y."/>
            <person name="Wang H.M."/>
            <person name="Wang Y.J."/>
            <person name="Wang X.X."/>
            <person name="Zeng Q.Y."/>
        </authorList>
    </citation>
    <scope>NUCLEOTIDE SEQUENCE [LARGE SCALE GENOMIC DNA]</scope>
    <source>
        <strain evidence="2">cv. PAL-ZL1</strain>
    </source>
</reference>
<sequence length="125" mass="14266">MKALLQKRDTNRRDKGIFYHKAVFVHMSTILLTGFPLVGCCEGLFPDFLALVVEQLEKWHPILPKYPRSSRSIPSDLLDMKTVTGRTFLLLSNQPCRFQPNTWLAIHIQPQALAILDSCKDSVNN</sequence>
<keyword evidence="2" id="KW-1185">Reference proteome</keyword>